<dbReference type="STRING" id="767519.SAMN05216559_2484"/>
<keyword evidence="1" id="KW-0812">Transmembrane</keyword>
<gene>
    <name evidence="2" type="ORF">SAMN05216559_2484</name>
</gene>
<sequence length="81" mass="8628">MGRRRAAIYGILDATPFAIGLAIAVWSVGEMFAPGRLLLIALLLGAGVGSLLATLSASRYVADGTRLWLIRAALDTVLWWS</sequence>
<dbReference type="EMBL" id="FOZK01000002">
    <property type="protein sequence ID" value="SFS01347.1"/>
    <property type="molecule type" value="Genomic_DNA"/>
</dbReference>
<dbReference type="RefSeq" id="WP_089816817.1">
    <property type="nucleotide sequence ID" value="NZ_FOZK01000002.1"/>
</dbReference>
<evidence type="ECO:0000313" key="3">
    <source>
        <dbReference type="Proteomes" id="UP000199062"/>
    </source>
</evidence>
<dbReference type="AlphaFoldDB" id="A0A1I6LD52"/>
<keyword evidence="1" id="KW-1133">Transmembrane helix</keyword>
<evidence type="ECO:0000256" key="1">
    <source>
        <dbReference type="SAM" id="Phobius"/>
    </source>
</evidence>
<feature type="transmembrane region" description="Helical" evidence="1">
    <location>
        <begin position="7"/>
        <end position="26"/>
    </location>
</feature>
<reference evidence="2 3" key="1">
    <citation type="submission" date="2016-10" db="EMBL/GenBank/DDBJ databases">
        <authorList>
            <person name="de Groot N.N."/>
        </authorList>
    </citation>
    <scope>NUCLEOTIDE SEQUENCE [LARGE SCALE GENOMIC DNA]</scope>
    <source>
        <strain evidence="2 3">CGMCC 1.10457</strain>
    </source>
</reference>
<name>A0A1I6LD52_9EURY</name>
<accession>A0A1I6LD52</accession>
<dbReference type="Proteomes" id="UP000199062">
    <property type="component" value="Unassembled WGS sequence"/>
</dbReference>
<keyword evidence="1" id="KW-0472">Membrane</keyword>
<evidence type="ECO:0000313" key="2">
    <source>
        <dbReference type="EMBL" id="SFS01347.1"/>
    </source>
</evidence>
<proteinExistence type="predicted"/>
<protein>
    <submittedName>
        <fullName evidence="2">Uncharacterized protein</fullName>
    </submittedName>
</protein>
<organism evidence="2 3">
    <name type="scientific">Halomicrobium zhouii</name>
    <dbReference type="NCBI Taxonomy" id="767519"/>
    <lineage>
        <taxon>Archaea</taxon>
        <taxon>Methanobacteriati</taxon>
        <taxon>Methanobacteriota</taxon>
        <taxon>Stenosarchaea group</taxon>
        <taxon>Halobacteria</taxon>
        <taxon>Halobacteriales</taxon>
        <taxon>Haloarculaceae</taxon>
        <taxon>Halomicrobium</taxon>
    </lineage>
</organism>
<keyword evidence="3" id="KW-1185">Reference proteome</keyword>
<feature type="transmembrane region" description="Helical" evidence="1">
    <location>
        <begin position="38"/>
        <end position="62"/>
    </location>
</feature>